<evidence type="ECO:0000256" key="1">
    <source>
        <dbReference type="SAM" id="SignalP"/>
    </source>
</evidence>
<accession>A0A8S9UPG5</accession>
<dbReference type="AlphaFoldDB" id="A0A8S9UPG5"/>
<gene>
    <name evidence="2" type="ORF">GN958_ATG08068</name>
</gene>
<feature type="chain" id="PRO_5035863542" description="Secreted RxLR effector peptide protein" evidence="1">
    <location>
        <begin position="25"/>
        <end position="144"/>
    </location>
</feature>
<sequence length="144" mass="15230">MRVAHVLLAASVALVACNNGIALAVEDGTKGKSSATTTTGPDSLAATVLGGDGKDNNDIFAYKMPFKYNNITGAMVITIDKASLKKISGDMSSSEQSQVFDFSELEKNTPASKGEDRGLFAFAATHLAQYKLTQKAVGWFKSVF</sequence>
<proteinExistence type="predicted"/>
<keyword evidence="1" id="KW-0732">Signal</keyword>
<organism evidence="2 3">
    <name type="scientific">Phytophthora infestans</name>
    <name type="common">Potato late blight agent</name>
    <name type="synonym">Botrytis infestans</name>
    <dbReference type="NCBI Taxonomy" id="4787"/>
    <lineage>
        <taxon>Eukaryota</taxon>
        <taxon>Sar</taxon>
        <taxon>Stramenopiles</taxon>
        <taxon>Oomycota</taxon>
        <taxon>Peronosporomycetes</taxon>
        <taxon>Peronosporales</taxon>
        <taxon>Peronosporaceae</taxon>
        <taxon>Phytophthora</taxon>
    </lineage>
</organism>
<reference evidence="2" key="1">
    <citation type="submission" date="2020-03" db="EMBL/GenBank/DDBJ databases">
        <title>Hybrid Assembly of Korean Phytophthora infestans isolates.</title>
        <authorList>
            <person name="Prokchorchik M."/>
            <person name="Lee Y."/>
            <person name="Seo J."/>
            <person name="Cho J.-H."/>
            <person name="Park Y.-E."/>
            <person name="Jang D.-C."/>
            <person name="Im J.-S."/>
            <person name="Choi J.-G."/>
            <person name="Park H.-J."/>
            <person name="Lee G.-B."/>
            <person name="Lee Y.-G."/>
            <person name="Hong S.-Y."/>
            <person name="Cho K."/>
            <person name="Sohn K.H."/>
        </authorList>
    </citation>
    <scope>NUCLEOTIDE SEQUENCE</scope>
    <source>
        <strain evidence="2">KR_2_A2</strain>
    </source>
</reference>
<dbReference type="Proteomes" id="UP000704712">
    <property type="component" value="Unassembled WGS sequence"/>
</dbReference>
<evidence type="ECO:0000313" key="2">
    <source>
        <dbReference type="EMBL" id="KAF4142756.1"/>
    </source>
</evidence>
<name>A0A8S9UPG5_PHYIN</name>
<dbReference type="PROSITE" id="PS51257">
    <property type="entry name" value="PROKAR_LIPOPROTEIN"/>
    <property type="match status" value="1"/>
</dbReference>
<dbReference type="EMBL" id="JAACNO010001154">
    <property type="protein sequence ID" value="KAF4142756.1"/>
    <property type="molecule type" value="Genomic_DNA"/>
</dbReference>
<comment type="caution">
    <text evidence="2">The sequence shown here is derived from an EMBL/GenBank/DDBJ whole genome shotgun (WGS) entry which is preliminary data.</text>
</comment>
<feature type="signal peptide" evidence="1">
    <location>
        <begin position="1"/>
        <end position="24"/>
    </location>
</feature>
<protein>
    <recommendedName>
        <fullName evidence="4">Secreted RxLR effector peptide protein</fullName>
    </recommendedName>
</protein>
<evidence type="ECO:0008006" key="4">
    <source>
        <dbReference type="Google" id="ProtNLM"/>
    </source>
</evidence>
<evidence type="ECO:0000313" key="3">
    <source>
        <dbReference type="Proteomes" id="UP000704712"/>
    </source>
</evidence>